<evidence type="ECO:0000256" key="1">
    <source>
        <dbReference type="ARBA" id="ARBA00004123"/>
    </source>
</evidence>
<name>J9E1R6_WUCBA</name>
<evidence type="ECO:0000256" key="2">
    <source>
        <dbReference type="ARBA" id="ARBA00023242"/>
    </source>
</evidence>
<accession>J9E1R6</accession>
<reference evidence="6" key="1">
    <citation type="submission" date="2012-08" db="EMBL/GenBank/DDBJ databases">
        <title>The Genome Sequence of Wuchereria bancrofti.</title>
        <authorList>
            <person name="Nutman T.B."/>
            <person name="Fink D.L."/>
            <person name="Russ C."/>
            <person name="Young S."/>
            <person name="Zeng Q."/>
            <person name="Koehrsen M."/>
            <person name="Alvarado L."/>
            <person name="Berlin A."/>
            <person name="Chapman S.B."/>
            <person name="Chen Z."/>
            <person name="Freedman E."/>
            <person name="Gellesch M."/>
            <person name="Goldberg J."/>
            <person name="Griggs A."/>
            <person name="Gujja S."/>
            <person name="Heilman E.R."/>
            <person name="Heiman D."/>
            <person name="Hepburn T."/>
            <person name="Howarth C."/>
            <person name="Jen D."/>
            <person name="Larson L."/>
            <person name="Lewis B."/>
            <person name="Mehta T."/>
            <person name="Park D."/>
            <person name="Pearson M."/>
            <person name="Roberts A."/>
            <person name="Saif S."/>
            <person name="Shea T."/>
            <person name="Shenoy N."/>
            <person name="Sisk P."/>
            <person name="Stolte C."/>
            <person name="Sykes S."/>
            <person name="Walk T."/>
            <person name="White J."/>
            <person name="Yandava C."/>
            <person name="Haas B."/>
            <person name="Henn M.R."/>
            <person name="Nusbaum C."/>
            <person name="Birren B."/>
        </authorList>
    </citation>
    <scope>NUCLEOTIDE SEQUENCE [LARGE SCALE GENOMIC DNA]</scope>
    <source>
        <strain evidence="6">NA</strain>
    </source>
</reference>
<dbReference type="CDD" id="cd00024">
    <property type="entry name" value="CD_CSD"/>
    <property type="match status" value="1"/>
</dbReference>
<dbReference type="InterPro" id="IPR000953">
    <property type="entry name" value="Chromo/chromo_shadow_dom"/>
</dbReference>
<feature type="non-terminal residue" evidence="5">
    <location>
        <position position="106"/>
    </location>
</feature>
<dbReference type="InterPro" id="IPR051219">
    <property type="entry name" value="Heterochromatin_chromo-domain"/>
</dbReference>
<evidence type="ECO:0000256" key="3">
    <source>
        <dbReference type="SAM" id="MobiDB-lite"/>
    </source>
</evidence>
<dbReference type="GO" id="GO:0005634">
    <property type="term" value="C:nucleus"/>
    <property type="evidence" value="ECO:0007669"/>
    <property type="project" value="UniProtKB-SubCell"/>
</dbReference>
<dbReference type="PROSITE" id="PS00598">
    <property type="entry name" value="CHROMO_1"/>
    <property type="match status" value="1"/>
</dbReference>
<dbReference type="InterPro" id="IPR023780">
    <property type="entry name" value="Chromo_domain"/>
</dbReference>
<evidence type="ECO:0000313" key="5">
    <source>
        <dbReference type="EMBL" id="EJW76156.1"/>
    </source>
</evidence>
<dbReference type="EMBL" id="ADBV01009488">
    <property type="protein sequence ID" value="EJW76156.1"/>
    <property type="molecule type" value="Genomic_DNA"/>
</dbReference>
<dbReference type="PANTHER" id="PTHR22812">
    <property type="entry name" value="CHROMOBOX PROTEIN"/>
    <property type="match status" value="1"/>
</dbReference>
<keyword evidence="2" id="KW-0539">Nucleus</keyword>
<dbReference type="InterPro" id="IPR017984">
    <property type="entry name" value="Chromo_dom_subgr"/>
</dbReference>
<dbReference type="SMART" id="SM00298">
    <property type="entry name" value="CHROMO"/>
    <property type="match status" value="1"/>
</dbReference>
<dbReference type="PROSITE" id="PS50013">
    <property type="entry name" value="CHROMO_2"/>
    <property type="match status" value="1"/>
</dbReference>
<dbReference type="Proteomes" id="UP000004810">
    <property type="component" value="Unassembled WGS sequence"/>
</dbReference>
<comment type="subcellular location">
    <subcellularLocation>
        <location evidence="1">Nucleus</location>
    </subcellularLocation>
</comment>
<organism evidence="5 6">
    <name type="scientific">Wuchereria bancrofti</name>
    <dbReference type="NCBI Taxonomy" id="6293"/>
    <lineage>
        <taxon>Eukaryota</taxon>
        <taxon>Metazoa</taxon>
        <taxon>Ecdysozoa</taxon>
        <taxon>Nematoda</taxon>
        <taxon>Chromadorea</taxon>
        <taxon>Rhabditida</taxon>
        <taxon>Spirurina</taxon>
        <taxon>Spiruromorpha</taxon>
        <taxon>Filarioidea</taxon>
        <taxon>Onchocercidae</taxon>
        <taxon>Wuchereria</taxon>
    </lineage>
</organism>
<sequence>MANVSGVGTLNADEAELVQLDTKSRTIGETYAVEKIVGIKTNETGEKLYKVRWKGFSESEDTWEPYENLTDGCDRLIIEYEVSRKSKNNENREHLLPSTSRSNNSS</sequence>
<dbReference type="InterPro" id="IPR023779">
    <property type="entry name" value="Chromodomain_CS"/>
</dbReference>
<dbReference type="AlphaFoldDB" id="J9E1R6"/>
<feature type="compositionally biased region" description="Polar residues" evidence="3">
    <location>
        <begin position="97"/>
        <end position="106"/>
    </location>
</feature>
<comment type="caution">
    <text evidence="5">The sequence shown here is derived from an EMBL/GenBank/DDBJ whole genome shotgun (WGS) entry which is preliminary data.</text>
</comment>
<gene>
    <name evidence="5" type="ORF">WUBG_12935</name>
</gene>
<feature type="region of interest" description="Disordered" evidence="3">
    <location>
        <begin position="87"/>
        <end position="106"/>
    </location>
</feature>
<dbReference type="PRINTS" id="PR00504">
    <property type="entry name" value="CHROMODOMAIN"/>
</dbReference>
<evidence type="ECO:0000259" key="4">
    <source>
        <dbReference type="PROSITE" id="PS50013"/>
    </source>
</evidence>
<feature type="domain" description="Chromo" evidence="4">
    <location>
        <begin position="31"/>
        <end position="92"/>
    </location>
</feature>
<dbReference type="Gene3D" id="2.40.50.40">
    <property type="match status" value="1"/>
</dbReference>
<protein>
    <recommendedName>
        <fullName evidence="4">Chromo domain-containing protein</fullName>
    </recommendedName>
</protein>
<dbReference type="InterPro" id="IPR016197">
    <property type="entry name" value="Chromo-like_dom_sf"/>
</dbReference>
<dbReference type="Pfam" id="PF00385">
    <property type="entry name" value="Chromo"/>
    <property type="match status" value="1"/>
</dbReference>
<evidence type="ECO:0000313" key="6">
    <source>
        <dbReference type="Proteomes" id="UP000004810"/>
    </source>
</evidence>
<dbReference type="SUPFAM" id="SSF54160">
    <property type="entry name" value="Chromo domain-like"/>
    <property type="match status" value="1"/>
</dbReference>
<proteinExistence type="predicted"/>